<protein>
    <recommendedName>
        <fullName evidence="8">DNA2/NAM7 helicase helicase domain-containing protein</fullName>
    </recommendedName>
</protein>
<feature type="region of interest" description="Disordered" evidence="5">
    <location>
        <begin position="158"/>
        <end position="191"/>
    </location>
</feature>
<evidence type="ECO:0008006" key="8">
    <source>
        <dbReference type="Google" id="ProtNLM"/>
    </source>
</evidence>
<evidence type="ECO:0000256" key="3">
    <source>
        <dbReference type="ARBA" id="ARBA00022806"/>
    </source>
</evidence>
<dbReference type="InterPro" id="IPR027417">
    <property type="entry name" value="P-loop_NTPase"/>
</dbReference>
<evidence type="ECO:0000256" key="4">
    <source>
        <dbReference type="ARBA" id="ARBA00022840"/>
    </source>
</evidence>
<evidence type="ECO:0000256" key="5">
    <source>
        <dbReference type="SAM" id="MobiDB-lite"/>
    </source>
</evidence>
<proteinExistence type="predicted"/>
<evidence type="ECO:0000313" key="7">
    <source>
        <dbReference type="Proteomes" id="UP001303046"/>
    </source>
</evidence>
<sequence>MNQVKRCFELSEPVFSFPWLPVEEGRALGAAQAAEQESSEYHSRDPADIKSSPSSTQDPSQYSFFWESAGEAMSVSHLALSSSPDVTTRDMDCSTPPPNLSRDLGQTRVTARVDTTVLSSDDNLLRLTASMENLSITHTVSQVPSTCAATPGEVDVASSCSSGCFSSPPPGPSQPSAATSPSHDDTSWASPSEASLAFGYGRERGRGAVRRLAQREQSPVRDEEVIPRPILISSETPVGFHHYLKHLHLWAKFVNPRPVRILRSPRLRVDLRMPAETYPHLPPSGYLKLSFNRTLFPLIPIPEVGVPPAIPLIELQHLEDTIAFCQRSSQIIQEVLAGSHSDIDVESVEKTPSGRHDTVTLPPIADLKDYVWVYDVKPSRQALSNPSAVLAQSRIPRTTALENNSAYFFRAACFVFASPDTLQEPVYGLVLGAPDAVFLTPTICDFRLDEAREDQFLSSRTRYNVSSAMRFSEPPPSEHARRQLCHLVRRFLPMHPEEAIVPLRVSRPTQEDEQWLADRAGSFENYRRFPDLAKRQMAQIFKVARSALSAISTMHDDRQTHWVTATIPSFQIFPLRVHFVLTDMATEVRWAGSRPVAMWVVGANTLTRATVRRANLDSQSKNLRVVVDISGWHNRSVERLAHEHGRPFDEGVFLDVAARLTKASAAANPVDEHISRMCLIDNFARGSVALAIMDRVYGSAPLGCLNRGEEKPTALITQDMIVTIHGRVTLSTEQRETTALGADSIPITVIQAAFGTGKTVVGAIIAARWATGDAPVLATASTNAAVAQFAQTMLSLSAYRDLNVLRFVADSAAQENLTPTPVDLNKILMSLGETYAEVLSDAERSVCDSFAAWRRVLEEYINDPELALHMTEEDKEEYAVAERHVSRTLEQMIRLMLKFRPPHVLCITTASLLNTMGDEASQIPEPVLEAFANLLPRAQQVYIGDIHQLEPHAKCHRESKSPSRP</sequence>
<name>A0ABR1EDQ0_NECAM</name>
<dbReference type="SUPFAM" id="SSF52540">
    <property type="entry name" value="P-loop containing nucleoside triphosphate hydrolases"/>
    <property type="match status" value="1"/>
</dbReference>
<dbReference type="Proteomes" id="UP001303046">
    <property type="component" value="Unassembled WGS sequence"/>
</dbReference>
<dbReference type="PANTHER" id="PTHR43788:SF16">
    <property type="entry name" value="HELICASE WITH ZINC FINGER 2"/>
    <property type="match status" value="1"/>
</dbReference>
<dbReference type="Gene3D" id="3.40.50.300">
    <property type="entry name" value="P-loop containing nucleotide triphosphate hydrolases"/>
    <property type="match status" value="1"/>
</dbReference>
<feature type="region of interest" description="Disordered" evidence="5">
    <location>
        <begin position="28"/>
        <end position="58"/>
    </location>
</feature>
<feature type="region of interest" description="Disordered" evidence="5">
    <location>
        <begin position="83"/>
        <end position="103"/>
    </location>
</feature>
<keyword evidence="7" id="KW-1185">Reference proteome</keyword>
<accession>A0ABR1EDQ0</accession>
<comment type="caution">
    <text evidence="6">The sequence shown here is derived from an EMBL/GenBank/DDBJ whole genome shotgun (WGS) entry which is preliminary data.</text>
</comment>
<dbReference type="PANTHER" id="PTHR43788">
    <property type="entry name" value="DNA2/NAM7 HELICASE FAMILY MEMBER"/>
    <property type="match status" value="1"/>
</dbReference>
<organism evidence="6 7">
    <name type="scientific">Necator americanus</name>
    <name type="common">Human hookworm</name>
    <dbReference type="NCBI Taxonomy" id="51031"/>
    <lineage>
        <taxon>Eukaryota</taxon>
        <taxon>Metazoa</taxon>
        <taxon>Ecdysozoa</taxon>
        <taxon>Nematoda</taxon>
        <taxon>Chromadorea</taxon>
        <taxon>Rhabditida</taxon>
        <taxon>Rhabditina</taxon>
        <taxon>Rhabditomorpha</taxon>
        <taxon>Strongyloidea</taxon>
        <taxon>Ancylostomatidae</taxon>
        <taxon>Bunostominae</taxon>
        <taxon>Necator</taxon>
    </lineage>
</organism>
<keyword evidence="4" id="KW-0067">ATP-binding</keyword>
<evidence type="ECO:0000256" key="2">
    <source>
        <dbReference type="ARBA" id="ARBA00022801"/>
    </source>
</evidence>
<keyword evidence="2" id="KW-0378">Hydrolase</keyword>
<gene>
    <name evidence="6" type="primary">Necator_chrX.g22202</name>
    <name evidence="6" type="ORF">RB195_022041</name>
</gene>
<dbReference type="InterPro" id="IPR050534">
    <property type="entry name" value="Coronavir_polyprotein_1ab"/>
</dbReference>
<feature type="compositionally biased region" description="Basic and acidic residues" evidence="5">
    <location>
        <begin position="39"/>
        <end position="48"/>
    </location>
</feature>
<evidence type="ECO:0000256" key="1">
    <source>
        <dbReference type="ARBA" id="ARBA00022741"/>
    </source>
</evidence>
<keyword evidence="1" id="KW-0547">Nucleotide-binding</keyword>
<reference evidence="6 7" key="1">
    <citation type="submission" date="2023-08" db="EMBL/GenBank/DDBJ databases">
        <title>A Necator americanus chromosomal reference genome.</title>
        <authorList>
            <person name="Ilik V."/>
            <person name="Petrzelkova K.J."/>
            <person name="Pardy F."/>
            <person name="Fuh T."/>
            <person name="Niatou-Singa F.S."/>
            <person name="Gouil Q."/>
            <person name="Baker L."/>
            <person name="Ritchie M.E."/>
            <person name="Jex A.R."/>
            <person name="Gazzola D."/>
            <person name="Li H."/>
            <person name="Toshio Fujiwara R."/>
            <person name="Zhan B."/>
            <person name="Aroian R.V."/>
            <person name="Pafco B."/>
            <person name="Schwarz E.M."/>
        </authorList>
    </citation>
    <scope>NUCLEOTIDE SEQUENCE [LARGE SCALE GENOMIC DNA]</scope>
    <source>
        <strain evidence="6 7">Aroian</strain>
        <tissue evidence="6">Whole animal</tissue>
    </source>
</reference>
<dbReference type="EMBL" id="JAVFWL010000006">
    <property type="protein sequence ID" value="KAK6760822.1"/>
    <property type="molecule type" value="Genomic_DNA"/>
</dbReference>
<evidence type="ECO:0000313" key="6">
    <source>
        <dbReference type="EMBL" id="KAK6760822.1"/>
    </source>
</evidence>
<keyword evidence="3" id="KW-0347">Helicase</keyword>